<dbReference type="EMBL" id="CM023485">
    <property type="protein sequence ID" value="KAH6930060.1"/>
    <property type="molecule type" value="Genomic_DNA"/>
</dbReference>
<protein>
    <submittedName>
        <fullName evidence="1">Uncharacterized protein</fullName>
    </submittedName>
</protein>
<accession>A0ACB7S611</accession>
<organism evidence="1 2">
    <name type="scientific">Hyalomma asiaticum</name>
    <name type="common">Tick</name>
    <dbReference type="NCBI Taxonomy" id="266040"/>
    <lineage>
        <taxon>Eukaryota</taxon>
        <taxon>Metazoa</taxon>
        <taxon>Ecdysozoa</taxon>
        <taxon>Arthropoda</taxon>
        <taxon>Chelicerata</taxon>
        <taxon>Arachnida</taxon>
        <taxon>Acari</taxon>
        <taxon>Parasitiformes</taxon>
        <taxon>Ixodida</taxon>
        <taxon>Ixodoidea</taxon>
        <taxon>Ixodidae</taxon>
        <taxon>Hyalomminae</taxon>
        <taxon>Hyalomma</taxon>
    </lineage>
</organism>
<gene>
    <name evidence="1" type="ORF">HPB50_008658</name>
</gene>
<keyword evidence="2" id="KW-1185">Reference proteome</keyword>
<name>A0ACB7S611_HYAAI</name>
<dbReference type="Proteomes" id="UP000821845">
    <property type="component" value="Chromosome 5"/>
</dbReference>
<comment type="caution">
    <text evidence="1">The sequence shown here is derived from an EMBL/GenBank/DDBJ whole genome shotgun (WGS) entry which is preliminary data.</text>
</comment>
<evidence type="ECO:0000313" key="2">
    <source>
        <dbReference type="Proteomes" id="UP000821845"/>
    </source>
</evidence>
<proteinExistence type="predicted"/>
<sequence length="166" mass="17266">MPSRGSWGSSSAACPVATGCLLLTLLLLQQPHAVEPAKRLDCRAFCRLTGFRFNAGLCKCGYMLFASKRSQQPPLTAGYLSGGQDPSEGVYRNMAPADRFQLEVAVPSSLVRHSSGSSPALYGGHGGSQSTDSADPAHATAARAAAAALLGHKPDAGPDADDAFYR</sequence>
<evidence type="ECO:0000313" key="1">
    <source>
        <dbReference type="EMBL" id="KAH6930060.1"/>
    </source>
</evidence>
<reference evidence="1" key="1">
    <citation type="submission" date="2020-05" db="EMBL/GenBank/DDBJ databases">
        <title>Large-scale comparative analyses of tick genomes elucidate their genetic diversity and vector capacities.</title>
        <authorList>
            <person name="Jia N."/>
            <person name="Wang J."/>
            <person name="Shi W."/>
            <person name="Du L."/>
            <person name="Sun Y."/>
            <person name="Zhan W."/>
            <person name="Jiang J."/>
            <person name="Wang Q."/>
            <person name="Zhang B."/>
            <person name="Ji P."/>
            <person name="Sakyi L.B."/>
            <person name="Cui X."/>
            <person name="Yuan T."/>
            <person name="Jiang B."/>
            <person name="Yang W."/>
            <person name="Lam T.T.-Y."/>
            <person name="Chang Q."/>
            <person name="Ding S."/>
            <person name="Wang X."/>
            <person name="Zhu J."/>
            <person name="Ruan X."/>
            <person name="Zhao L."/>
            <person name="Wei J."/>
            <person name="Que T."/>
            <person name="Du C."/>
            <person name="Cheng J."/>
            <person name="Dai P."/>
            <person name="Han X."/>
            <person name="Huang E."/>
            <person name="Gao Y."/>
            <person name="Liu J."/>
            <person name="Shao H."/>
            <person name="Ye R."/>
            <person name="Li L."/>
            <person name="Wei W."/>
            <person name="Wang X."/>
            <person name="Wang C."/>
            <person name="Yang T."/>
            <person name="Huo Q."/>
            <person name="Li W."/>
            <person name="Guo W."/>
            <person name="Chen H."/>
            <person name="Zhou L."/>
            <person name="Ni X."/>
            <person name="Tian J."/>
            <person name="Zhou Y."/>
            <person name="Sheng Y."/>
            <person name="Liu T."/>
            <person name="Pan Y."/>
            <person name="Xia L."/>
            <person name="Li J."/>
            <person name="Zhao F."/>
            <person name="Cao W."/>
        </authorList>
    </citation>
    <scope>NUCLEOTIDE SEQUENCE</scope>
    <source>
        <strain evidence="1">Hyas-2018</strain>
    </source>
</reference>